<keyword evidence="3" id="KW-1185">Reference proteome</keyword>
<dbReference type="Proteomes" id="UP000575083">
    <property type="component" value="Unassembled WGS sequence"/>
</dbReference>
<comment type="caution">
    <text evidence="2">The sequence shown here is derived from an EMBL/GenBank/DDBJ whole genome shotgun (WGS) entry which is preliminary data.</text>
</comment>
<feature type="compositionally biased region" description="Low complexity" evidence="1">
    <location>
        <begin position="93"/>
        <end position="109"/>
    </location>
</feature>
<feature type="region of interest" description="Disordered" evidence="1">
    <location>
        <begin position="8"/>
        <end position="35"/>
    </location>
</feature>
<reference evidence="2 3" key="1">
    <citation type="submission" date="2020-08" db="EMBL/GenBank/DDBJ databases">
        <title>Functional genomics of gut bacteria from endangered species of beetles.</title>
        <authorList>
            <person name="Carlos-Shanley C."/>
        </authorList>
    </citation>
    <scope>NUCLEOTIDE SEQUENCE [LARGE SCALE GENOMIC DNA]</scope>
    <source>
        <strain evidence="2 3">S00198</strain>
    </source>
</reference>
<protein>
    <submittedName>
        <fullName evidence="2">Uncharacterized protein</fullName>
    </submittedName>
</protein>
<evidence type="ECO:0000313" key="2">
    <source>
        <dbReference type="EMBL" id="MBB6560654.1"/>
    </source>
</evidence>
<gene>
    <name evidence="2" type="ORF">HNP48_003330</name>
</gene>
<accession>A0A7X0UA91</accession>
<organism evidence="2 3">
    <name type="scientific">Acidovorax soli</name>
    <dbReference type="NCBI Taxonomy" id="592050"/>
    <lineage>
        <taxon>Bacteria</taxon>
        <taxon>Pseudomonadati</taxon>
        <taxon>Pseudomonadota</taxon>
        <taxon>Betaproteobacteria</taxon>
        <taxon>Burkholderiales</taxon>
        <taxon>Comamonadaceae</taxon>
        <taxon>Acidovorax</taxon>
    </lineage>
</organism>
<proteinExistence type="predicted"/>
<feature type="region of interest" description="Disordered" evidence="1">
    <location>
        <begin position="82"/>
        <end position="113"/>
    </location>
</feature>
<dbReference type="RefSeq" id="WP_184858910.1">
    <property type="nucleotide sequence ID" value="NZ_JACHLK010000006.1"/>
</dbReference>
<dbReference type="EMBL" id="JACHLK010000006">
    <property type="protein sequence ID" value="MBB6560654.1"/>
    <property type="molecule type" value="Genomic_DNA"/>
</dbReference>
<evidence type="ECO:0000313" key="3">
    <source>
        <dbReference type="Proteomes" id="UP000575083"/>
    </source>
</evidence>
<name>A0A7X0UA91_9BURK</name>
<dbReference type="AlphaFoldDB" id="A0A7X0UA91"/>
<sequence>MVLPFLLGNAGRSRPAKRTPRFNNNSQSMAKAGVHRQSMDALVDAVRQAVGARAHKPLPLANLAHALVEVEVIEAAGVRNHAGGRAGQTSAHGCQAGQPAGEAGAAPWGTKGKGMLDGHGGLLKVIG</sequence>
<evidence type="ECO:0000256" key="1">
    <source>
        <dbReference type="SAM" id="MobiDB-lite"/>
    </source>
</evidence>